<dbReference type="InterPro" id="IPR036388">
    <property type="entry name" value="WH-like_DNA-bd_sf"/>
</dbReference>
<dbReference type="Gene3D" id="1.10.10.10">
    <property type="entry name" value="Winged helix-like DNA-binding domain superfamily/Winged helix DNA-binding domain"/>
    <property type="match status" value="1"/>
</dbReference>
<dbReference type="AlphaFoldDB" id="A0A0A6FF45"/>
<dbReference type="OrthoDB" id="6937102at2"/>
<dbReference type="InterPro" id="IPR000792">
    <property type="entry name" value="Tscrpt_reg_LuxR_C"/>
</dbReference>
<dbReference type="InterPro" id="IPR016032">
    <property type="entry name" value="Sig_transdc_resp-reg_C-effctor"/>
</dbReference>
<protein>
    <submittedName>
        <fullName evidence="2">LuxR family transcriptional regulator</fullName>
    </submittedName>
</protein>
<gene>
    <name evidence="2" type="ORF">NZ35_20960</name>
</gene>
<accession>A0A0A6FF45</accession>
<proteinExistence type="predicted"/>
<dbReference type="PATRIC" id="fig|587753.9.peg.2842"/>
<dbReference type="SUPFAM" id="SSF46894">
    <property type="entry name" value="C-terminal effector domain of the bipartite response regulators"/>
    <property type="match status" value="1"/>
</dbReference>
<sequence length="264" mass="29556">MNLTGSIRNMENPHFYWQLGELIASTGDDHFATNMFQLVDTLVPVNRLDLSEWTLDERQASVVDIKPLGSAGLAQTCTPADPLESPDDHPLLQKMIEMNDSLLIQLKASLQPRHPQHSAHQCNLVSRTSNRRCVISFYRPHTQRVFSLPELSFLKRLSDTLLPLIERHAQISRQLLARQPRQPLAELDQAPLAQVFDERLAISDIALSVREKEVCLGLLTGGTVPQMAEQLRVKNSSIETYLKRATAKLGVSGRHGLAKWMAGA</sequence>
<evidence type="ECO:0000313" key="3">
    <source>
        <dbReference type="Proteomes" id="UP000030564"/>
    </source>
</evidence>
<reference evidence="2 3" key="1">
    <citation type="submission" date="2014-10" db="EMBL/GenBank/DDBJ databases">
        <title>Draft genome sequence of Pseudomonas chlororaphis EA105.</title>
        <authorList>
            <person name="McCully L.M."/>
            <person name="Bitzer A.S."/>
            <person name="Spence C."/>
            <person name="Bais H."/>
            <person name="Silby M.W."/>
        </authorList>
    </citation>
    <scope>NUCLEOTIDE SEQUENCE [LARGE SCALE GENOMIC DNA]</scope>
    <source>
        <strain evidence="2 3">EA105</strain>
    </source>
</reference>
<comment type="caution">
    <text evidence="2">The sequence shown here is derived from an EMBL/GenBank/DDBJ whole genome shotgun (WGS) entry which is preliminary data.</text>
</comment>
<dbReference type="GO" id="GO:0003677">
    <property type="term" value="F:DNA binding"/>
    <property type="evidence" value="ECO:0007669"/>
    <property type="project" value="InterPro"/>
</dbReference>
<dbReference type="SMART" id="SM00421">
    <property type="entry name" value="HTH_LUXR"/>
    <property type="match status" value="1"/>
</dbReference>
<feature type="domain" description="HTH luxR-type" evidence="1">
    <location>
        <begin position="204"/>
        <end position="261"/>
    </location>
</feature>
<evidence type="ECO:0000313" key="2">
    <source>
        <dbReference type="EMBL" id="KHA71376.1"/>
    </source>
</evidence>
<dbReference type="Proteomes" id="UP000030564">
    <property type="component" value="Unassembled WGS sequence"/>
</dbReference>
<organism evidence="2 3">
    <name type="scientific">Pseudomonas chlororaphis</name>
    <dbReference type="NCBI Taxonomy" id="587753"/>
    <lineage>
        <taxon>Bacteria</taxon>
        <taxon>Pseudomonadati</taxon>
        <taxon>Pseudomonadota</taxon>
        <taxon>Gammaproteobacteria</taxon>
        <taxon>Pseudomonadales</taxon>
        <taxon>Pseudomonadaceae</taxon>
        <taxon>Pseudomonas</taxon>
    </lineage>
</organism>
<dbReference type="EMBL" id="JSFK01000023">
    <property type="protein sequence ID" value="KHA71376.1"/>
    <property type="molecule type" value="Genomic_DNA"/>
</dbReference>
<dbReference type="GO" id="GO:0006355">
    <property type="term" value="P:regulation of DNA-templated transcription"/>
    <property type="evidence" value="ECO:0007669"/>
    <property type="project" value="InterPro"/>
</dbReference>
<evidence type="ECO:0000259" key="1">
    <source>
        <dbReference type="SMART" id="SM00421"/>
    </source>
</evidence>
<name>A0A0A6FF45_9PSED</name>
<dbReference type="Pfam" id="PF00196">
    <property type="entry name" value="GerE"/>
    <property type="match status" value="1"/>
</dbReference>